<evidence type="ECO:0000256" key="10">
    <source>
        <dbReference type="SAM" id="Phobius"/>
    </source>
</evidence>
<dbReference type="CDD" id="cd00082">
    <property type="entry name" value="HisKA"/>
    <property type="match status" value="1"/>
</dbReference>
<feature type="transmembrane region" description="Helical" evidence="10">
    <location>
        <begin position="166"/>
        <end position="185"/>
    </location>
</feature>
<evidence type="ECO:0000256" key="2">
    <source>
        <dbReference type="ARBA" id="ARBA00004651"/>
    </source>
</evidence>
<dbReference type="InterPro" id="IPR003594">
    <property type="entry name" value="HATPase_dom"/>
</dbReference>
<sequence length="456" mass="51924">MMKLPLLRADKKPRPGKASKASLATLFARYFIIAMAAELAIIIGFAFMLGKLYQNSDSENARRMLDGPASLLVQELERVPPAGREHALPQLTRHFSYPVKLITELPADLDPESRQNFAAGKTYLDFDNNLLYIPLRDEHRMVLMGPLDATSNSNDSGWITEDIEVLLLWILFTGSTLGLLIYFYLRPMWRDLVSVRDAAELFANGDFHVRTPQAHSRLFAPLSTALNSMAARLERLLEMHQAMSHAVAHEIRTPIARLRFGLTMLEEEEDEAERQRYRDGMERDMQELEELITASMEYAKLNRGDSILQREQVDLYDWFDDLLDLVHPLKPANLSLSMDCARGQATFDRKLIYVASRNLLLNAFKYAQRQVHLIVERHGNMLEIHVDDDGHGIPPQDWERIFEPFRRLDRSRDRATGGYGLGLSYVRLIAEHHGGNAFASKSPLGGARLTLRIALS</sequence>
<dbReference type="InterPro" id="IPR005467">
    <property type="entry name" value="His_kinase_dom"/>
</dbReference>
<keyword evidence="14" id="KW-1185">Reference proteome</keyword>
<dbReference type="SUPFAM" id="SSF55874">
    <property type="entry name" value="ATPase domain of HSP90 chaperone/DNA topoisomerase II/histidine kinase"/>
    <property type="match status" value="1"/>
</dbReference>
<dbReference type="Gene3D" id="3.30.565.10">
    <property type="entry name" value="Histidine kinase-like ATPase, C-terminal domain"/>
    <property type="match status" value="1"/>
</dbReference>
<keyword evidence="10" id="KW-1133">Transmembrane helix</keyword>
<evidence type="ECO:0000256" key="9">
    <source>
        <dbReference type="ARBA" id="ARBA00022840"/>
    </source>
</evidence>
<evidence type="ECO:0000313" key="14">
    <source>
        <dbReference type="Proteomes" id="UP000248395"/>
    </source>
</evidence>
<keyword evidence="4" id="KW-1003">Cell membrane</keyword>
<evidence type="ECO:0000256" key="7">
    <source>
        <dbReference type="ARBA" id="ARBA00022741"/>
    </source>
</evidence>
<keyword evidence="7" id="KW-0547">Nucleotide-binding</keyword>
<dbReference type="PANTHER" id="PTHR44936">
    <property type="entry name" value="SENSOR PROTEIN CREC"/>
    <property type="match status" value="1"/>
</dbReference>
<dbReference type="SMART" id="SM00388">
    <property type="entry name" value="HisKA"/>
    <property type="match status" value="1"/>
</dbReference>
<evidence type="ECO:0000256" key="8">
    <source>
        <dbReference type="ARBA" id="ARBA00022777"/>
    </source>
</evidence>
<dbReference type="SMART" id="SM00387">
    <property type="entry name" value="HATPase_c"/>
    <property type="match status" value="1"/>
</dbReference>
<dbReference type="GO" id="GO:0000155">
    <property type="term" value="F:phosphorelay sensor kinase activity"/>
    <property type="evidence" value="ECO:0007669"/>
    <property type="project" value="InterPro"/>
</dbReference>
<dbReference type="Pfam" id="PF02518">
    <property type="entry name" value="HATPase_c"/>
    <property type="match status" value="1"/>
</dbReference>
<dbReference type="Proteomes" id="UP000248395">
    <property type="component" value="Unassembled WGS sequence"/>
</dbReference>
<protein>
    <recommendedName>
        <fullName evidence="3">histidine kinase</fullName>
        <ecNumber evidence="3">2.7.13.3</ecNumber>
    </recommendedName>
</protein>
<name>A0A318JPI3_9NEIS</name>
<evidence type="ECO:0000256" key="1">
    <source>
        <dbReference type="ARBA" id="ARBA00000085"/>
    </source>
</evidence>
<organism evidence="13 14">
    <name type="scientific">Aquitalea magnusonii</name>
    <dbReference type="NCBI Taxonomy" id="332411"/>
    <lineage>
        <taxon>Bacteria</taxon>
        <taxon>Pseudomonadati</taxon>
        <taxon>Pseudomonadota</taxon>
        <taxon>Betaproteobacteria</taxon>
        <taxon>Neisseriales</taxon>
        <taxon>Chromobacteriaceae</taxon>
        <taxon>Aquitalea</taxon>
    </lineage>
</organism>
<comment type="caution">
    <text evidence="13">The sequence shown here is derived from an EMBL/GenBank/DDBJ whole genome shotgun (WGS) entry which is preliminary data.</text>
</comment>
<evidence type="ECO:0000313" key="13">
    <source>
        <dbReference type="EMBL" id="PXX46020.1"/>
    </source>
</evidence>
<dbReference type="GO" id="GO:0005886">
    <property type="term" value="C:plasma membrane"/>
    <property type="evidence" value="ECO:0007669"/>
    <property type="project" value="UniProtKB-SubCell"/>
</dbReference>
<keyword evidence="10" id="KW-0812">Transmembrane</keyword>
<feature type="domain" description="Histidine kinase" evidence="11">
    <location>
        <begin position="246"/>
        <end position="456"/>
    </location>
</feature>
<gene>
    <name evidence="13" type="ORF">DFR38_110118</name>
</gene>
<feature type="domain" description="HAMP" evidence="12">
    <location>
        <begin position="186"/>
        <end position="238"/>
    </location>
</feature>
<proteinExistence type="predicted"/>
<keyword evidence="6" id="KW-0808">Transferase</keyword>
<keyword evidence="8 13" id="KW-0418">Kinase</keyword>
<dbReference type="EMBL" id="QJKC01000010">
    <property type="protein sequence ID" value="PXX46020.1"/>
    <property type="molecule type" value="Genomic_DNA"/>
</dbReference>
<dbReference type="AlphaFoldDB" id="A0A318JPI3"/>
<comment type="subcellular location">
    <subcellularLocation>
        <location evidence="2">Cell membrane</location>
        <topology evidence="2">Multi-pass membrane protein</topology>
    </subcellularLocation>
</comment>
<keyword evidence="10" id="KW-0472">Membrane</keyword>
<evidence type="ECO:0000256" key="6">
    <source>
        <dbReference type="ARBA" id="ARBA00022679"/>
    </source>
</evidence>
<evidence type="ECO:0000259" key="11">
    <source>
        <dbReference type="PROSITE" id="PS50109"/>
    </source>
</evidence>
<accession>A0A318JPI3</accession>
<dbReference type="PROSITE" id="PS50109">
    <property type="entry name" value="HIS_KIN"/>
    <property type="match status" value="1"/>
</dbReference>
<dbReference type="PROSITE" id="PS50885">
    <property type="entry name" value="HAMP"/>
    <property type="match status" value="1"/>
</dbReference>
<dbReference type="SUPFAM" id="SSF47384">
    <property type="entry name" value="Homodimeric domain of signal transducing histidine kinase"/>
    <property type="match status" value="1"/>
</dbReference>
<dbReference type="InterPro" id="IPR004358">
    <property type="entry name" value="Sig_transdc_His_kin-like_C"/>
</dbReference>
<dbReference type="InterPro" id="IPR036890">
    <property type="entry name" value="HATPase_C_sf"/>
</dbReference>
<evidence type="ECO:0000256" key="4">
    <source>
        <dbReference type="ARBA" id="ARBA00022475"/>
    </source>
</evidence>
<keyword evidence="9" id="KW-0067">ATP-binding</keyword>
<dbReference type="PANTHER" id="PTHR44936:SF10">
    <property type="entry name" value="SENSOR PROTEIN RSTB"/>
    <property type="match status" value="1"/>
</dbReference>
<dbReference type="Gene3D" id="1.10.287.130">
    <property type="match status" value="1"/>
</dbReference>
<dbReference type="GO" id="GO:0005524">
    <property type="term" value="F:ATP binding"/>
    <property type="evidence" value="ECO:0007669"/>
    <property type="project" value="UniProtKB-KW"/>
</dbReference>
<keyword evidence="5" id="KW-0597">Phosphoprotein</keyword>
<dbReference type="InterPro" id="IPR036097">
    <property type="entry name" value="HisK_dim/P_sf"/>
</dbReference>
<comment type="catalytic activity">
    <reaction evidence="1">
        <text>ATP + protein L-histidine = ADP + protein N-phospho-L-histidine.</text>
        <dbReference type="EC" id="2.7.13.3"/>
    </reaction>
</comment>
<dbReference type="EC" id="2.7.13.3" evidence="3"/>
<dbReference type="InterPro" id="IPR050980">
    <property type="entry name" value="2C_sensor_his_kinase"/>
</dbReference>
<dbReference type="InterPro" id="IPR003661">
    <property type="entry name" value="HisK_dim/P_dom"/>
</dbReference>
<dbReference type="Pfam" id="PF00512">
    <property type="entry name" value="HisKA"/>
    <property type="match status" value="1"/>
</dbReference>
<dbReference type="RefSeq" id="WP_244909903.1">
    <property type="nucleotide sequence ID" value="NZ_QJKC01000010.1"/>
</dbReference>
<evidence type="ECO:0000256" key="3">
    <source>
        <dbReference type="ARBA" id="ARBA00012438"/>
    </source>
</evidence>
<feature type="transmembrane region" description="Helical" evidence="10">
    <location>
        <begin position="21"/>
        <end position="49"/>
    </location>
</feature>
<reference evidence="13 14" key="1">
    <citation type="submission" date="2018-05" db="EMBL/GenBank/DDBJ databases">
        <title>Genomic Encyclopedia of Type Strains, Phase IV (KMG-IV): sequencing the most valuable type-strain genomes for metagenomic binning, comparative biology and taxonomic classification.</title>
        <authorList>
            <person name="Goeker M."/>
        </authorList>
    </citation>
    <scope>NUCLEOTIDE SEQUENCE [LARGE SCALE GENOMIC DNA]</scope>
    <source>
        <strain evidence="13 14">DSM 25134</strain>
    </source>
</reference>
<dbReference type="PRINTS" id="PR00344">
    <property type="entry name" value="BCTRLSENSOR"/>
</dbReference>
<dbReference type="InterPro" id="IPR003660">
    <property type="entry name" value="HAMP_dom"/>
</dbReference>
<evidence type="ECO:0000259" key="12">
    <source>
        <dbReference type="PROSITE" id="PS50885"/>
    </source>
</evidence>
<evidence type="ECO:0000256" key="5">
    <source>
        <dbReference type="ARBA" id="ARBA00022553"/>
    </source>
</evidence>